<gene>
    <name evidence="3" type="ORF">AF333_07505</name>
    <name evidence="4" type="ORF">SAMN04487909_106107</name>
</gene>
<feature type="transmembrane region" description="Helical" evidence="1">
    <location>
        <begin position="160"/>
        <end position="184"/>
    </location>
</feature>
<keyword evidence="1" id="KW-0769">Symport</keyword>
<feature type="transmembrane region" description="Helical" evidence="1">
    <location>
        <begin position="243"/>
        <end position="261"/>
    </location>
</feature>
<dbReference type="PATRIC" id="fig|47500.12.peg.5351"/>
<keyword evidence="1" id="KW-0915">Sodium</keyword>
<feature type="transmembrane region" description="Helical" evidence="1">
    <location>
        <begin position="307"/>
        <end position="332"/>
    </location>
</feature>
<dbReference type="RefSeq" id="WP_043065540.1">
    <property type="nucleotide sequence ID" value="NZ_BJOA01000020.1"/>
</dbReference>
<dbReference type="Proteomes" id="UP000037269">
    <property type="component" value="Unassembled WGS sequence"/>
</dbReference>
<evidence type="ECO:0000313" key="4">
    <source>
        <dbReference type="EMBL" id="SDI67048.1"/>
    </source>
</evidence>
<dbReference type="PANTHER" id="PTHR36178">
    <property type="entry name" value="SLR0625 PROTEIN"/>
    <property type="match status" value="1"/>
</dbReference>
<proteinExistence type="inferred from homology"/>
<organism evidence="3 5">
    <name type="scientific">Aneurinibacillus migulanus</name>
    <name type="common">Bacillus migulanus</name>
    <dbReference type="NCBI Taxonomy" id="47500"/>
    <lineage>
        <taxon>Bacteria</taxon>
        <taxon>Bacillati</taxon>
        <taxon>Bacillota</taxon>
        <taxon>Bacilli</taxon>
        <taxon>Bacillales</taxon>
        <taxon>Paenibacillaceae</taxon>
        <taxon>Aneurinibacillus group</taxon>
        <taxon>Aneurinibacillus</taxon>
    </lineage>
</organism>
<dbReference type="EMBL" id="LGUG01000004">
    <property type="protein sequence ID" value="KON95350.1"/>
    <property type="molecule type" value="Genomic_DNA"/>
</dbReference>
<comment type="function">
    <text evidence="1">Catalyzes the sodium-dependent transport of glutamate.</text>
</comment>
<dbReference type="GO" id="GO:0015813">
    <property type="term" value="P:L-glutamate transmembrane transport"/>
    <property type="evidence" value="ECO:0007669"/>
    <property type="project" value="UniProtKB-UniRule"/>
</dbReference>
<keyword evidence="1" id="KW-0813">Transport</keyword>
<sequence length="401" mass="43044">MKLEFTLIETLCLAVLLLLFGYYIRRKVKVLDRFCIPAPVIGGLLFSILVMILKEADIATIKLDVSLQSSFMLAFFTTVGLGASFSLVKQGGKLLIVYWLLCGFVAIFQNVIGVSLAKLMDIHPLLGVMAGAVSMEGGHGAAGAFGPTVESLGVPAATTVGIAAATFGLIFGSLIGGPVSRYLITKHGLKPQVSNEEIASFEAAAGIDKSESDLTATRFFTHIALITFCMSMGVIISKAFSQVTSFVLPEYVGAMFLAVIIRNINDRFGFMKFNLNCVNLIGDISLGIFLSMALMNLKIWEVFSLAVPLFIILIFQVLFIVLYGIFVAFRLLGKNYDAAVMVGGLAGHGLGGTPNAMANMGAITERFGESKRAFLIVPVVGAFLIDLFGIPSIITFINLFK</sequence>
<dbReference type="InterPro" id="IPR004445">
    <property type="entry name" value="GltS"/>
</dbReference>
<keyword evidence="1" id="KW-0739">Sodium transport</keyword>
<dbReference type="GO" id="GO:0015501">
    <property type="term" value="F:glutamate:sodium symporter activity"/>
    <property type="evidence" value="ECO:0007669"/>
    <property type="project" value="UniProtKB-UniRule"/>
</dbReference>
<feature type="transmembrane region" description="Helical" evidence="1">
    <location>
        <begin position="65"/>
        <end position="88"/>
    </location>
</feature>
<dbReference type="Pfam" id="PF03616">
    <property type="entry name" value="Glt_symporter"/>
    <property type="match status" value="1"/>
</dbReference>
<feature type="transmembrane region" description="Helical" evidence="1">
    <location>
        <begin position="36"/>
        <end position="53"/>
    </location>
</feature>
<accession>A0A0D1Y7T7</accession>
<evidence type="ECO:0000313" key="5">
    <source>
        <dbReference type="Proteomes" id="UP000037269"/>
    </source>
</evidence>
<reference evidence="3 5" key="1">
    <citation type="submission" date="2015-07" db="EMBL/GenBank/DDBJ databases">
        <title>Fjat-14205 dsm 2895.</title>
        <authorList>
            <person name="Liu B."/>
            <person name="Wang J."/>
            <person name="Zhu Y."/>
            <person name="Liu G."/>
            <person name="Chen Q."/>
            <person name="Chen Z."/>
            <person name="Lan J."/>
            <person name="Che J."/>
            <person name="Ge C."/>
            <person name="Shi H."/>
            <person name="Pan Z."/>
            <person name="Liu X."/>
        </authorList>
    </citation>
    <scope>NUCLEOTIDE SEQUENCE [LARGE SCALE GENOMIC DNA]</scope>
    <source>
        <strain evidence="3 5">DSM 2895</strain>
    </source>
</reference>
<dbReference type="PANTHER" id="PTHR36178:SF1">
    <property type="entry name" value="SODIUM_GLUTAMATE SYMPORTER"/>
    <property type="match status" value="1"/>
</dbReference>
<dbReference type="STRING" id="47500.AF333_07505"/>
<dbReference type="AlphaFoldDB" id="A0A0D1Y7T7"/>
<comment type="subcellular location">
    <subcellularLocation>
        <location evidence="1">Cell membrane</location>
        <topology evidence="1">Multi-pass membrane protein</topology>
    </subcellularLocation>
</comment>
<comment type="similarity">
    <text evidence="1">Belongs to the glutamate:Na(+) symporter (ESS) (TC 2.A.27) family.</text>
</comment>
<name>A0A0D1Y7T7_ANEMI</name>
<keyword evidence="1" id="KW-1003">Cell membrane</keyword>
<feature type="transmembrane region" description="Helical" evidence="1">
    <location>
        <begin position="95"/>
        <end position="117"/>
    </location>
</feature>
<evidence type="ECO:0000313" key="3">
    <source>
        <dbReference type="EMBL" id="KON95350.1"/>
    </source>
</evidence>
<dbReference type="OrthoDB" id="4921038at2"/>
<feature type="transmembrane region" description="Helical" evidence="1">
    <location>
        <begin position="373"/>
        <end position="400"/>
    </location>
</feature>
<evidence type="ECO:0000256" key="2">
    <source>
        <dbReference type="NCBIfam" id="TIGR00210"/>
    </source>
</evidence>
<keyword evidence="1" id="KW-0472">Membrane</keyword>
<dbReference type="GeneID" id="42305042"/>
<keyword evidence="1" id="KW-0812">Transmembrane</keyword>
<dbReference type="GO" id="GO:0005886">
    <property type="term" value="C:plasma membrane"/>
    <property type="evidence" value="ECO:0007669"/>
    <property type="project" value="UniProtKB-SubCell"/>
</dbReference>
<evidence type="ECO:0000313" key="6">
    <source>
        <dbReference type="Proteomes" id="UP000182836"/>
    </source>
</evidence>
<feature type="transmembrane region" description="Helical" evidence="1">
    <location>
        <begin position="273"/>
        <end position="295"/>
    </location>
</feature>
<feature type="transmembrane region" description="Helical" evidence="1">
    <location>
        <begin position="6"/>
        <end position="24"/>
    </location>
</feature>
<feature type="transmembrane region" description="Helical" evidence="1">
    <location>
        <begin position="219"/>
        <end position="237"/>
    </location>
</feature>
<evidence type="ECO:0000256" key="1">
    <source>
        <dbReference type="HAMAP-Rule" id="MF_02062"/>
    </source>
</evidence>
<keyword evidence="1" id="KW-0406">Ion transport</keyword>
<reference evidence="4 6" key="2">
    <citation type="submission" date="2016-10" db="EMBL/GenBank/DDBJ databases">
        <authorList>
            <person name="de Groot N.N."/>
        </authorList>
    </citation>
    <scope>NUCLEOTIDE SEQUENCE [LARGE SCALE GENOMIC DNA]</scope>
    <source>
        <strain evidence="4 6">DSM 2895</strain>
    </source>
</reference>
<protein>
    <recommendedName>
        <fullName evidence="1 2">Sodium/glutamate symporter</fullName>
    </recommendedName>
</protein>
<keyword evidence="5" id="KW-1185">Reference proteome</keyword>
<dbReference type="Proteomes" id="UP000182836">
    <property type="component" value="Unassembled WGS sequence"/>
</dbReference>
<dbReference type="NCBIfam" id="TIGR00210">
    <property type="entry name" value="gltS"/>
    <property type="match status" value="1"/>
</dbReference>
<keyword evidence="1" id="KW-1133">Transmembrane helix</keyword>
<dbReference type="EMBL" id="FNED01000006">
    <property type="protein sequence ID" value="SDI67048.1"/>
    <property type="molecule type" value="Genomic_DNA"/>
</dbReference>
<dbReference type="HAMAP" id="MF_02062">
    <property type="entry name" value="GltS"/>
    <property type="match status" value="1"/>
</dbReference>
<keyword evidence="1" id="KW-0029">Amino-acid transport</keyword>